<dbReference type="GO" id="GO:0008237">
    <property type="term" value="F:metallopeptidase activity"/>
    <property type="evidence" value="ECO:0007669"/>
    <property type="project" value="UniProtKB-KW"/>
</dbReference>
<name>A0ABX8SJ09_9ACTN</name>
<keyword evidence="2" id="KW-1185">Reference proteome</keyword>
<sequence length="299" mass="32435">MEHAPEIDWALARRITRLAPGKLPDLDRRDLQRLVAGLRVTARRAGEISASALGIDSVGAGTISVVDWTGWGAAVRDMAHAGMSDLGLRRRAPGALRTLRGVGGGLVAGVGLRIAGPRLIGQYDAYTGSDTLFLLAPTIVNLERAHGFVPADFRLWVSLHEQTHALQFRAAPWLRDHLVGLGRCVLETEDGDDVAGLVATMTFLEGHADHTADTAGRARIRTVGQLRRAFHRTPGTLSRIAGVFDKGAQYRNGLEFCTQVTRKGGRKALRDAFLAPETLPRPDEIADPPAWLRRMRGQA</sequence>
<reference evidence="1 2" key="1">
    <citation type="submission" date="2021-07" db="EMBL/GenBank/DDBJ databases">
        <title>complete genome sequencing of Tessaracoccus sp.J1M15.</title>
        <authorList>
            <person name="Bae J.-W."/>
            <person name="Kim D.-y."/>
        </authorList>
    </citation>
    <scope>NUCLEOTIDE SEQUENCE [LARGE SCALE GENOMIC DNA]</scope>
    <source>
        <strain evidence="1 2">J1M15</strain>
    </source>
</reference>
<keyword evidence="1" id="KW-0482">Metalloprotease</keyword>
<accession>A0ABX8SJ09</accession>
<dbReference type="PANTHER" id="PTHR39420:SF1">
    <property type="entry name" value="HYDROLASE"/>
    <property type="match status" value="1"/>
</dbReference>
<dbReference type="Proteomes" id="UP000824504">
    <property type="component" value="Chromosome"/>
</dbReference>
<organism evidence="1 2">
    <name type="scientific">Tessaracoccus palaemonis</name>
    <dbReference type="NCBI Taxonomy" id="2829499"/>
    <lineage>
        <taxon>Bacteria</taxon>
        <taxon>Bacillati</taxon>
        <taxon>Actinomycetota</taxon>
        <taxon>Actinomycetes</taxon>
        <taxon>Propionibacteriales</taxon>
        <taxon>Propionibacteriaceae</taxon>
        <taxon>Tessaracoccus</taxon>
    </lineage>
</organism>
<evidence type="ECO:0000313" key="2">
    <source>
        <dbReference type="Proteomes" id="UP000824504"/>
    </source>
</evidence>
<dbReference type="RefSeq" id="WP_219081289.1">
    <property type="nucleotide sequence ID" value="NZ_CP079216.1"/>
</dbReference>
<dbReference type="InterPro" id="IPR018766">
    <property type="entry name" value="Zinicin_2"/>
</dbReference>
<keyword evidence="1" id="KW-0645">Protease</keyword>
<dbReference type="Pfam" id="PF10103">
    <property type="entry name" value="Zincin_2"/>
    <property type="match status" value="2"/>
</dbReference>
<keyword evidence="1" id="KW-0378">Hydrolase</keyword>
<gene>
    <name evidence="1" type="ORF">KDB89_11835</name>
</gene>
<dbReference type="PANTHER" id="PTHR39420">
    <property type="match status" value="1"/>
</dbReference>
<evidence type="ECO:0000313" key="1">
    <source>
        <dbReference type="EMBL" id="QXT62430.1"/>
    </source>
</evidence>
<dbReference type="EMBL" id="CP079216">
    <property type="protein sequence ID" value="QXT62430.1"/>
    <property type="molecule type" value="Genomic_DNA"/>
</dbReference>
<protein>
    <submittedName>
        <fullName evidence="1">Zinc-dependent metalloprotease</fullName>
    </submittedName>
</protein>
<proteinExistence type="predicted"/>